<reference evidence="2" key="2">
    <citation type="submission" date="2022-03" db="EMBL/GenBank/DDBJ databases">
        <title>Draft title - Genomic analysis of global carrot germplasm unveils the trajectory of domestication and the origin of high carotenoid orange carrot.</title>
        <authorList>
            <person name="Iorizzo M."/>
            <person name="Ellison S."/>
            <person name="Senalik D."/>
            <person name="Macko-Podgorni A."/>
            <person name="Grzebelus D."/>
            <person name="Bostan H."/>
            <person name="Rolling W."/>
            <person name="Curaba J."/>
            <person name="Simon P."/>
        </authorList>
    </citation>
    <scope>NUCLEOTIDE SEQUENCE</scope>
    <source>
        <tissue evidence="2">Leaf</tissue>
    </source>
</reference>
<keyword evidence="3" id="KW-1185">Reference proteome</keyword>
<protein>
    <submittedName>
        <fullName evidence="1">Uncharacterized protein</fullName>
    </submittedName>
</protein>
<organism evidence="1">
    <name type="scientific">Daucus carota subsp. sativus</name>
    <name type="common">Carrot</name>
    <dbReference type="NCBI Taxonomy" id="79200"/>
    <lineage>
        <taxon>Eukaryota</taxon>
        <taxon>Viridiplantae</taxon>
        <taxon>Streptophyta</taxon>
        <taxon>Embryophyta</taxon>
        <taxon>Tracheophyta</taxon>
        <taxon>Spermatophyta</taxon>
        <taxon>Magnoliopsida</taxon>
        <taxon>eudicotyledons</taxon>
        <taxon>Gunneridae</taxon>
        <taxon>Pentapetalae</taxon>
        <taxon>asterids</taxon>
        <taxon>campanulids</taxon>
        <taxon>Apiales</taxon>
        <taxon>Apiaceae</taxon>
        <taxon>Apioideae</taxon>
        <taxon>Scandiceae</taxon>
        <taxon>Daucinae</taxon>
        <taxon>Daucus</taxon>
        <taxon>Daucus sect. Daucus</taxon>
    </lineage>
</organism>
<dbReference type="EMBL" id="LNRQ01000004">
    <property type="protein sequence ID" value="KZM98284.1"/>
    <property type="molecule type" value="Genomic_DNA"/>
</dbReference>
<proteinExistence type="predicted"/>
<dbReference type="Gramene" id="KZM98284">
    <property type="protein sequence ID" value="KZM98284"/>
    <property type="gene ID" value="DCAR_014354"/>
</dbReference>
<evidence type="ECO:0000313" key="1">
    <source>
        <dbReference type="EMBL" id="KZM98284.1"/>
    </source>
</evidence>
<evidence type="ECO:0000313" key="2">
    <source>
        <dbReference type="EMBL" id="WOG97237.1"/>
    </source>
</evidence>
<reference evidence="1" key="1">
    <citation type="journal article" date="2016" name="Nat. Genet.">
        <title>A high-quality carrot genome assembly provides new insights into carotenoid accumulation and asterid genome evolution.</title>
        <authorList>
            <person name="Iorizzo M."/>
            <person name="Ellison S."/>
            <person name="Senalik D."/>
            <person name="Zeng P."/>
            <person name="Satapoomin P."/>
            <person name="Huang J."/>
            <person name="Bowman M."/>
            <person name="Iovene M."/>
            <person name="Sanseverino W."/>
            <person name="Cavagnaro P."/>
            <person name="Yildiz M."/>
            <person name="Macko-Podgorni A."/>
            <person name="Moranska E."/>
            <person name="Grzebelus E."/>
            <person name="Grzebelus D."/>
            <person name="Ashrafi H."/>
            <person name="Zheng Z."/>
            <person name="Cheng S."/>
            <person name="Spooner D."/>
            <person name="Van Deynze A."/>
            <person name="Simon P."/>
        </authorList>
    </citation>
    <scope>NUCLEOTIDE SEQUENCE [LARGE SCALE GENOMIC DNA]</scope>
    <source>
        <tissue evidence="1">Leaf</tissue>
    </source>
</reference>
<dbReference type="EMBL" id="CP093346">
    <property type="protein sequence ID" value="WOG97237.1"/>
    <property type="molecule type" value="Genomic_DNA"/>
</dbReference>
<sequence length="155" mass="17613">MGIEDDEDQSGGYGYGYEQHNSSIAQQNYTTHQPSYTMAQQSYNVAQQSGYGDNSYYASNDDTGYYASNDRRYVSQVGLNQAMPSRYNYQQQYQMNNRRVVKPAAVYAQRPSGWGWGSSTNSRQYYGNQASKYGDSGYDVHQNSSGGYQSEWVYN</sequence>
<dbReference type="AlphaFoldDB" id="A0A165XLU5"/>
<accession>A0A165XLU5</accession>
<dbReference type="Proteomes" id="UP000077755">
    <property type="component" value="Chromosome 4"/>
</dbReference>
<gene>
    <name evidence="1" type="ORF">DCAR_014354</name>
    <name evidence="2" type="ORF">DCAR_0416577</name>
</gene>
<evidence type="ECO:0000313" key="3">
    <source>
        <dbReference type="Proteomes" id="UP000077755"/>
    </source>
</evidence>
<name>A0A165XLU5_DAUCS</name>